<dbReference type="GO" id="GO:0005737">
    <property type="term" value="C:cytoplasm"/>
    <property type="evidence" value="ECO:0007669"/>
    <property type="project" value="UniProtKB-SubCell"/>
</dbReference>
<dbReference type="HAMAP" id="MF_00412">
    <property type="entry name" value="ProA"/>
    <property type="match status" value="1"/>
</dbReference>
<comment type="function">
    <text evidence="7">Catalyzes the NADPH-dependent reduction of L-glutamate 5-phosphate into L-glutamate 5-semialdehyde and phosphate. The product spontaneously undergoes cyclization to form 1-pyrroline-5-carboxylate.</text>
</comment>
<dbReference type="Gene3D" id="3.40.309.10">
    <property type="entry name" value="Aldehyde Dehydrogenase, Chain A, domain 2"/>
    <property type="match status" value="1"/>
</dbReference>
<dbReference type="AlphaFoldDB" id="A0A0A7LCT8"/>
<dbReference type="InterPro" id="IPR016163">
    <property type="entry name" value="Ald_DH_C"/>
</dbReference>
<dbReference type="GeneID" id="24818679"/>
<dbReference type="Pfam" id="PF00171">
    <property type="entry name" value="Aldedh"/>
    <property type="match status" value="1"/>
</dbReference>
<dbReference type="HOGENOM" id="CLU_030231_0_1_2"/>
<evidence type="ECO:0000256" key="7">
    <source>
        <dbReference type="HAMAP-Rule" id="MF_00412"/>
    </source>
</evidence>
<accession>A0A0A7LCT8</accession>
<evidence type="ECO:0000259" key="8">
    <source>
        <dbReference type="Pfam" id="PF00171"/>
    </source>
</evidence>
<evidence type="ECO:0000256" key="1">
    <source>
        <dbReference type="ARBA" id="ARBA00004985"/>
    </source>
</evidence>
<dbReference type="GO" id="GO:0050661">
    <property type="term" value="F:NADP binding"/>
    <property type="evidence" value="ECO:0007669"/>
    <property type="project" value="InterPro"/>
</dbReference>
<evidence type="ECO:0000256" key="3">
    <source>
        <dbReference type="ARBA" id="ARBA00022650"/>
    </source>
</evidence>
<dbReference type="GO" id="GO:0055129">
    <property type="term" value="P:L-proline biosynthetic process"/>
    <property type="evidence" value="ECO:0007669"/>
    <property type="project" value="UniProtKB-UniRule"/>
</dbReference>
<organism evidence="9 10">
    <name type="scientific">Candidatus Methanoplasma termitum</name>
    <dbReference type="NCBI Taxonomy" id="1577791"/>
    <lineage>
        <taxon>Archaea</taxon>
        <taxon>Methanobacteriati</taxon>
        <taxon>Thermoplasmatota</taxon>
        <taxon>Thermoplasmata</taxon>
        <taxon>Methanomassiliicoccales</taxon>
        <taxon>Methanomassiliicoccaceae</taxon>
        <taxon>Candidatus Methanoplasma</taxon>
    </lineage>
</organism>
<dbReference type="NCBIfam" id="TIGR00407">
    <property type="entry name" value="proA"/>
    <property type="match status" value="1"/>
</dbReference>
<dbReference type="UniPathway" id="UPA00098">
    <property type="reaction ID" value="UER00360"/>
</dbReference>
<comment type="similarity">
    <text evidence="7">Belongs to the gamma-glutamyl phosphate reductase family.</text>
</comment>
<dbReference type="Proteomes" id="UP000030787">
    <property type="component" value="Chromosome"/>
</dbReference>
<dbReference type="InterPro" id="IPR016162">
    <property type="entry name" value="Ald_DH_N"/>
</dbReference>
<keyword evidence="2 7" id="KW-0028">Amino-acid biosynthesis</keyword>
<evidence type="ECO:0000256" key="6">
    <source>
        <dbReference type="ARBA" id="ARBA00049024"/>
    </source>
</evidence>
<name>A0A0A7LCT8_9ARCH</name>
<evidence type="ECO:0000313" key="10">
    <source>
        <dbReference type="Proteomes" id="UP000030787"/>
    </source>
</evidence>
<dbReference type="KEGG" id="mear:Mpt1_c10170"/>
<evidence type="ECO:0000256" key="2">
    <source>
        <dbReference type="ARBA" id="ARBA00022605"/>
    </source>
</evidence>
<keyword evidence="3 7" id="KW-0641">Proline biosynthesis</keyword>
<evidence type="ECO:0000256" key="4">
    <source>
        <dbReference type="ARBA" id="ARBA00022857"/>
    </source>
</evidence>
<gene>
    <name evidence="7 9" type="primary">proA</name>
    <name evidence="9" type="ORF">Mpt1_c10170</name>
</gene>
<dbReference type="InterPro" id="IPR012134">
    <property type="entry name" value="Glu-5-SA_DH"/>
</dbReference>
<dbReference type="EMBL" id="CP010070">
    <property type="protein sequence ID" value="AIZ56889.1"/>
    <property type="molecule type" value="Genomic_DNA"/>
</dbReference>
<dbReference type="RefSeq" id="WP_048112786.1">
    <property type="nucleotide sequence ID" value="NZ_CP010070.1"/>
</dbReference>
<dbReference type="STRING" id="1577791.Mpt1_c10170"/>
<dbReference type="SUPFAM" id="SSF53720">
    <property type="entry name" value="ALDH-like"/>
    <property type="match status" value="1"/>
</dbReference>
<comment type="subcellular location">
    <subcellularLocation>
        <location evidence="7">Cytoplasm</location>
    </subcellularLocation>
</comment>
<dbReference type="Gene3D" id="3.40.605.10">
    <property type="entry name" value="Aldehyde Dehydrogenase, Chain A, domain 1"/>
    <property type="match status" value="1"/>
</dbReference>
<evidence type="ECO:0000313" key="9">
    <source>
        <dbReference type="EMBL" id="AIZ56889.1"/>
    </source>
</evidence>
<dbReference type="GO" id="GO:0004350">
    <property type="term" value="F:glutamate-5-semialdehyde dehydrogenase activity"/>
    <property type="evidence" value="ECO:0007669"/>
    <property type="project" value="UniProtKB-UniRule"/>
</dbReference>
<dbReference type="InterPro" id="IPR020593">
    <property type="entry name" value="G-glutamylP_reductase_CS"/>
</dbReference>
<dbReference type="PANTHER" id="PTHR11063:SF8">
    <property type="entry name" value="DELTA-1-PYRROLINE-5-CARBOXYLATE SYNTHASE"/>
    <property type="match status" value="1"/>
</dbReference>
<comment type="catalytic activity">
    <reaction evidence="6 7">
        <text>L-glutamate 5-semialdehyde + phosphate + NADP(+) = L-glutamyl 5-phosphate + NADPH + H(+)</text>
        <dbReference type="Rhea" id="RHEA:19541"/>
        <dbReference type="ChEBI" id="CHEBI:15378"/>
        <dbReference type="ChEBI" id="CHEBI:43474"/>
        <dbReference type="ChEBI" id="CHEBI:57783"/>
        <dbReference type="ChEBI" id="CHEBI:58066"/>
        <dbReference type="ChEBI" id="CHEBI:58274"/>
        <dbReference type="ChEBI" id="CHEBI:58349"/>
        <dbReference type="EC" id="1.2.1.41"/>
    </reaction>
</comment>
<dbReference type="PIRSF" id="PIRSF000151">
    <property type="entry name" value="GPR"/>
    <property type="match status" value="1"/>
</dbReference>
<dbReference type="FunFam" id="3.40.309.10:FF:000006">
    <property type="entry name" value="Gamma-glutamyl phosphate reductase"/>
    <property type="match status" value="1"/>
</dbReference>
<feature type="domain" description="Aldehyde dehydrogenase" evidence="8">
    <location>
        <begin position="3"/>
        <end position="280"/>
    </location>
</feature>
<dbReference type="InterPro" id="IPR015590">
    <property type="entry name" value="Aldehyde_DH_dom"/>
</dbReference>
<dbReference type="OrthoDB" id="53031at2157"/>
<comment type="pathway">
    <text evidence="1 7">Amino-acid biosynthesis; L-proline biosynthesis; L-glutamate 5-semialdehyde from L-glutamate: step 2/2.</text>
</comment>
<protein>
    <recommendedName>
        <fullName evidence="7">Gamma-glutamyl phosphate reductase</fullName>
        <shortName evidence="7">GPR</shortName>
        <ecNumber evidence="7">1.2.1.41</ecNumber>
    </recommendedName>
    <alternativeName>
        <fullName evidence="7">Glutamate-5-semialdehyde dehydrogenase</fullName>
    </alternativeName>
    <alternativeName>
        <fullName evidence="7">Glutamyl-gamma-semialdehyde dehydrogenase</fullName>
        <shortName evidence="7">GSA dehydrogenase</shortName>
    </alternativeName>
</protein>
<reference evidence="9 10" key="1">
    <citation type="journal article" date="2014" name="Appl. Environ. Microbiol.">
        <title>Comparative Genome Analysis of 'Candidatus Methanoplasma termitum' Indicates a New Mode of Energy Metabolism in the Seventh Order of Methanogens.</title>
        <authorList>
            <person name="Lang K."/>
            <person name="Schuldes J."/>
            <person name="Klingl A."/>
            <person name="Poehlein A."/>
            <person name="Daniel R."/>
            <person name="Brune A."/>
        </authorList>
    </citation>
    <scope>NUCLEOTIDE SEQUENCE [LARGE SCALE GENOMIC DNA]</scope>
    <source>
        <strain evidence="10">Mpt1</strain>
    </source>
</reference>
<dbReference type="EC" id="1.2.1.41" evidence="7"/>
<dbReference type="InterPro" id="IPR000965">
    <property type="entry name" value="GPR_dom"/>
</dbReference>
<sequence length="441" mass="48578">MSNVTSEIKKAKSAALVLATLDTETKNKALKAMADALDDNRKKILEANAKDVSNAEQMAKKGDLSDSLVKRLKVNDEKITGMIDGIKDVIKLDDPVGETMSSVKLDDDLILYQIKCPIGMLGVIFESRPDVVPQILSLCLKSGNAVAFKGGSEAKHSNKVLFDVLTEAAAEAAVPKEAFVLMESREDISEILKMDGDIDLLIPRGSYEFVKYIQNNTKIPVLGHSAGICHIYVDDEADVDLALAVTLDSKIQYPAVCNAVETLLVNWDIAEEFLPRMVKLFIENGVEVRSDKRAKRLIPKDPKVIDATDEDWDAEYNDLIISIAIVEDIEEAIDFINKHGSHHTDAIITGNKEKQAEFVRSVDSADVFINASTRFADGFRYGKGAEVGISTNKIHSRGPVGMEGLMIYKYVLVGNGQVVKDYVGKNAKKYIHKKLDKEFSL</sequence>
<dbReference type="NCBIfam" id="NF001221">
    <property type="entry name" value="PRK00197.1"/>
    <property type="match status" value="1"/>
</dbReference>
<dbReference type="PANTHER" id="PTHR11063">
    <property type="entry name" value="GLUTAMATE SEMIALDEHYDE DEHYDROGENASE"/>
    <property type="match status" value="1"/>
</dbReference>
<proteinExistence type="inferred from homology"/>
<dbReference type="PROSITE" id="PS01223">
    <property type="entry name" value="PROA"/>
    <property type="match status" value="1"/>
</dbReference>
<dbReference type="CDD" id="cd07079">
    <property type="entry name" value="ALDH_F18-19_ProA-GPR"/>
    <property type="match status" value="1"/>
</dbReference>
<keyword evidence="5 7" id="KW-0560">Oxidoreductase</keyword>
<dbReference type="InterPro" id="IPR016161">
    <property type="entry name" value="Ald_DH/histidinol_DH"/>
</dbReference>
<keyword evidence="7" id="KW-0963">Cytoplasm</keyword>
<keyword evidence="4 7" id="KW-0521">NADP</keyword>
<evidence type="ECO:0000256" key="5">
    <source>
        <dbReference type="ARBA" id="ARBA00023002"/>
    </source>
</evidence>
<keyword evidence="10" id="KW-1185">Reference proteome</keyword>